<dbReference type="GO" id="GO:0030687">
    <property type="term" value="C:preribosome, large subunit precursor"/>
    <property type="evidence" value="ECO:0007669"/>
    <property type="project" value="TreeGrafter"/>
</dbReference>
<gene>
    <name evidence="9" type="primary">LOC113795188</name>
</gene>
<dbReference type="GO" id="GO:0034399">
    <property type="term" value="C:nuclear periphery"/>
    <property type="evidence" value="ECO:0007669"/>
    <property type="project" value="TreeGrafter"/>
</dbReference>
<comment type="similarity">
    <text evidence="3">Belongs to the EBP2 family.</text>
</comment>
<evidence type="ECO:0000256" key="3">
    <source>
        <dbReference type="ARBA" id="ARBA00007336"/>
    </source>
</evidence>
<organism evidence="8 9">
    <name type="scientific">Dermatophagoides pteronyssinus</name>
    <name type="common">European house dust mite</name>
    <dbReference type="NCBI Taxonomy" id="6956"/>
    <lineage>
        <taxon>Eukaryota</taxon>
        <taxon>Metazoa</taxon>
        <taxon>Ecdysozoa</taxon>
        <taxon>Arthropoda</taxon>
        <taxon>Chelicerata</taxon>
        <taxon>Arachnida</taxon>
        <taxon>Acari</taxon>
        <taxon>Acariformes</taxon>
        <taxon>Sarcoptiformes</taxon>
        <taxon>Astigmata</taxon>
        <taxon>Psoroptidia</taxon>
        <taxon>Analgoidea</taxon>
        <taxon>Pyroglyphidae</taxon>
        <taxon>Dermatophagoidinae</taxon>
        <taxon>Dermatophagoides</taxon>
    </lineage>
</organism>
<reference evidence="9" key="1">
    <citation type="submission" date="2025-08" db="UniProtKB">
        <authorList>
            <consortium name="RefSeq"/>
        </authorList>
    </citation>
    <scope>IDENTIFICATION</scope>
    <source>
        <strain evidence="9">Airmid</strain>
    </source>
</reference>
<dbReference type="GO" id="GO:0005730">
    <property type="term" value="C:nucleolus"/>
    <property type="evidence" value="ECO:0007669"/>
    <property type="project" value="UniProtKB-SubCell"/>
</dbReference>
<dbReference type="GeneID" id="113795188"/>
<dbReference type="InterPro" id="IPR008610">
    <property type="entry name" value="Ebp2"/>
</dbReference>
<evidence type="ECO:0000313" key="9">
    <source>
        <dbReference type="RefSeq" id="XP_027201179.1"/>
    </source>
</evidence>
<keyword evidence="5" id="KW-0175">Coiled coil</keyword>
<evidence type="ECO:0000256" key="7">
    <source>
        <dbReference type="SAM" id="MobiDB-lite"/>
    </source>
</evidence>
<evidence type="ECO:0000256" key="6">
    <source>
        <dbReference type="ARBA" id="ARBA00023242"/>
    </source>
</evidence>
<evidence type="ECO:0000313" key="8">
    <source>
        <dbReference type="Proteomes" id="UP000515146"/>
    </source>
</evidence>
<dbReference type="FunCoup" id="A0A6P6Y9C2">
    <property type="interactions" value="1263"/>
</dbReference>
<dbReference type="GO" id="GO:0042273">
    <property type="term" value="P:ribosomal large subunit biogenesis"/>
    <property type="evidence" value="ECO:0007669"/>
    <property type="project" value="TreeGrafter"/>
</dbReference>
<feature type="compositionally biased region" description="Acidic residues" evidence="7">
    <location>
        <begin position="17"/>
        <end position="27"/>
    </location>
</feature>
<evidence type="ECO:0000256" key="4">
    <source>
        <dbReference type="ARBA" id="ARBA00022517"/>
    </source>
</evidence>
<evidence type="ECO:0000256" key="2">
    <source>
        <dbReference type="ARBA" id="ARBA00004604"/>
    </source>
</evidence>
<keyword evidence="8" id="KW-1185">Reference proteome</keyword>
<dbReference type="Proteomes" id="UP000515146">
    <property type="component" value="Unplaced"/>
</dbReference>
<sequence length="340" mass="39552">MPKNKLILEKIIAPTAESDDDNDDEQDNGVNNFNDEYSDDSDAELAKDFAMGKLKPGLYGMVPFKRTAEQINDKEGLNKKLKDIKIFEDNWLERLDLISEPAIITPELLHQYGDLDLKVNRKGEISGEELDDPAQNDFKREMLFYRQAQTTVMDGLRRFHNQYNIKNTSRPDDYFAEMLKSDEHMKKVHQKLETRQTSLEASDKAKRQRELKKYGKKVQQEIQLKRQQEKRELLEKIQRYKKGKLDSLDFLDKQDSSGPSTSNKQQMNSKNVKKNGNAKVTKKQRYKETKYGYGGRKKRSKYNSSQSAADMSTFSARKHGRPKAKGNRPGKSRRQKMKNK</sequence>
<accession>A0A6P6Y9C2</accession>
<evidence type="ECO:0000256" key="1">
    <source>
        <dbReference type="ARBA" id="ARBA00003387"/>
    </source>
</evidence>
<feature type="region of interest" description="Disordered" evidence="7">
    <location>
        <begin position="13"/>
        <end position="40"/>
    </location>
</feature>
<feature type="compositionally biased region" description="Polar residues" evidence="7">
    <location>
        <begin position="256"/>
        <end position="270"/>
    </location>
</feature>
<dbReference type="RefSeq" id="XP_027201179.1">
    <property type="nucleotide sequence ID" value="XM_027345378.1"/>
</dbReference>
<dbReference type="PANTHER" id="PTHR13028:SF0">
    <property type="entry name" value="RRNA-PROCESSING PROTEIN EBP2-RELATED"/>
    <property type="match status" value="1"/>
</dbReference>
<comment type="function">
    <text evidence="1">Required for the processing of the 27S pre-rRNA.</text>
</comment>
<comment type="subcellular location">
    <subcellularLocation>
        <location evidence="2">Nucleus</location>
        <location evidence="2">Nucleolus</location>
    </subcellularLocation>
</comment>
<protein>
    <submittedName>
        <fullName evidence="9">Probable rRNA-processing protein EBP2</fullName>
    </submittedName>
</protein>
<dbReference type="OMA" id="MAKSDNH"/>
<dbReference type="InParanoid" id="A0A6P6Y9C2"/>
<dbReference type="GO" id="GO:0006364">
    <property type="term" value="P:rRNA processing"/>
    <property type="evidence" value="ECO:0007669"/>
    <property type="project" value="TreeGrafter"/>
</dbReference>
<dbReference type="OrthoDB" id="443772at2759"/>
<name>A0A6P6Y9C2_DERPT</name>
<proteinExistence type="inferred from homology"/>
<feature type="region of interest" description="Disordered" evidence="7">
    <location>
        <begin position="248"/>
        <end position="340"/>
    </location>
</feature>
<dbReference type="PANTHER" id="PTHR13028">
    <property type="entry name" value="RRNA PROCESSING PROTEIN EBNA1-BINDING PROTEIN-RELATED"/>
    <property type="match status" value="1"/>
</dbReference>
<feature type="compositionally biased region" description="Basic residues" evidence="7">
    <location>
        <begin position="316"/>
        <end position="340"/>
    </location>
</feature>
<keyword evidence="4" id="KW-0690">Ribosome biogenesis</keyword>
<keyword evidence="6" id="KW-0539">Nucleus</keyword>
<feature type="compositionally biased region" description="Polar residues" evidence="7">
    <location>
        <begin position="303"/>
        <end position="315"/>
    </location>
</feature>
<evidence type="ECO:0000256" key="5">
    <source>
        <dbReference type="ARBA" id="ARBA00023054"/>
    </source>
</evidence>
<dbReference type="AlphaFoldDB" id="A0A6P6Y9C2"/>
<dbReference type="Pfam" id="PF05890">
    <property type="entry name" value="Ebp2"/>
    <property type="match status" value="1"/>
</dbReference>
<dbReference type="KEGG" id="dpte:113795188"/>